<dbReference type="Proteomes" id="UP000824120">
    <property type="component" value="Chromosome 1"/>
</dbReference>
<protein>
    <submittedName>
        <fullName evidence="1">Uncharacterized protein</fullName>
    </submittedName>
</protein>
<dbReference type="EMBL" id="JACXVP010000001">
    <property type="protein sequence ID" value="KAG5629477.1"/>
    <property type="molecule type" value="Genomic_DNA"/>
</dbReference>
<reference evidence="1 2" key="1">
    <citation type="submission" date="2020-09" db="EMBL/GenBank/DDBJ databases">
        <title>De no assembly of potato wild relative species, Solanum commersonii.</title>
        <authorList>
            <person name="Cho K."/>
        </authorList>
    </citation>
    <scope>NUCLEOTIDE SEQUENCE [LARGE SCALE GENOMIC DNA]</scope>
    <source>
        <strain evidence="1">LZ3.2</strain>
        <tissue evidence="1">Leaf</tissue>
    </source>
</reference>
<evidence type="ECO:0000313" key="1">
    <source>
        <dbReference type="EMBL" id="KAG5629477.1"/>
    </source>
</evidence>
<accession>A0A9J6AXZ6</accession>
<name>A0A9J6AXZ6_SOLCO</name>
<keyword evidence="2" id="KW-1185">Reference proteome</keyword>
<organism evidence="1 2">
    <name type="scientific">Solanum commersonii</name>
    <name type="common">Commerson's wild potato</name>
    <name type="synonym">Commerson's nightshade</name>
    <dbReference type="NCBI Taxonomy" id="4109"/>
    <lineage>
        <taxon>Eukaryota</taxon>
        <taxon>Viridiplantae</taxon>
        <taxon>Streptophyta</taxon>
        <taxon>Embryophyta</taxon>
        <taxon>Tracheophyta</taxon>
        <taxon>Spermatophyta</taxon>
        <taxon>Magnoliopsida</taxon>
        <taxon>eudicotyledons</taxon>
        <taxon>Gunneridae</taxon>
        <taxon>Pentapetalae</taxon>
        <taxon>asterids</taxon>
        <taxon>lamiids</taxon>
        <taxon>Solanales</taxon>
        <taxon>Solanaceae</taxon>
        <taxon>Solanoideae</taxon>
        <taxon>Solaneae</taxon>
        <taxon>Solanum</taxon>
    </lineage>
</organism>
<proteinExistence type="predicted"/>
<dbReference type="AlphaFoldDB" id="A0A9J6AXZ6"/>
<gene>
    <name evidence="1" type="ORF">H5410_001194</name>
</gene>
<sequence>MSGTISSRQISEMGLKRKFQNTRLICADYELADDPYFTRSKTRVNMTDSGASDQNGLGLVTVLRDEPKTSEGMEPIPYNEHIANLMQKMANMQSEIDRLRNLTNLSITLNTPLLEHGTNTTTSPLFPHVDSHTPQYFPPTLNNPTFHKTIRNKPTLYLSLPHMRPKLHLPKLQSSKPTHLPKLPRLPKPPYLPKNIKQPNMYQWHTLQPLMFNMCLKYM</sequence>
<comment type="caution">
    <text evidence="1">The sequence shown here is derived from an EMBL/GenBank/DDBJ whole genome shotgun (WGS) entry which is preliminary data.</text>
</comment>
<evidence type="ECO:0000313" key="2">
    <source>
        <dbReference type="Proteomes" id="UP000824120"/>
    </source>
</evidence>